<name>A0A7R9U8F7_9STRA</name>
<dbReference type="EMBL" id="HBEA01010002">
    <property type="protein sequence ID" value="CAD8258187.1"/>
    <property type="molecule type" value="Transcribed_RNA"/>
</dbReference>
<accession>A0A7R9U8F7</accession>
<proteinExistence type="predicted"/>
<reference evidence="1" key="1">
    <citation type="submission" date="2021-01" db="EMBL/GenBank/DDBJ databases">
        <authorList>
            <person name="Corre E."/>
            <person name="Pelletier E."/>
            <person name="Niang G."/>
            <person name="Scheremetjew M."/>
            <person name="Finn R."/>
            <person name="Kale V."/>
            <person name="Holt S."/>
            <person name="Cochrane G."/>
            <person name="Meng A."/>
            <person name="Brown T."/>
            <person name="Cohen L."/>
        </authorList>
    </citation>
    <scope>NUCLEOTIDE SEQUENCE</scope>
    <source>
        <strain evidence="1">CCMP2078</strain>
    </source>
</reference>
<gene>
    <name evidence="1" type="ORF">PPYR1160_LOCUS7688</name>
</gene>
<organism evidence="1">
    <name type="scientific">Pinguiococcus pyrenoidosus</name>
    <dbReference type="NCBI Taxonomy" id="172671"/>
    <lineage>
        <taxon>Eukaryota</taxon>
        <taxon>Sar</taxon>
        <taxon>Stramenopiles</taxon>
        <taxon>Ochrophyta</taxon>
        <taxon>Pinguiophyceae</taxon>
        <taxon>Pinguiochrysidales</taxon>
        <taxon>Pinguiochrysidaceae</taxon>
        <taxon>Pinguiococcus</taxon>
    </lineage>
</organism>
<protein>
    <submittedName>
        <fullName evidence="1">Uncharacterized protein</fullName>
    </submittedName>
</protein>
<evidence type="ECO:0000313" key="1">
    <source>
        <dbReference type="EMBL" id="CAD8258187.1"/>
    </source>
</evidence>
<sequence>MYFCTAEDLLRFEMASRFCKTITEVAWRRLVRKRWLLNVDRMAPRVFGGATWKRAYKALCGRQRMPRGRHSQKHNLAFAHGLHDGVETWTTLHHREDCRLPQRLSAARGEREADGSRSAVHEAADGARFFEIRVVVQNLRNASVEVLAGCAGLQLITEHGLKATLRQVGANLDSLKALHPAMCALPEHVGAEADASLGEPFHAFPQLVAYNGRALEELSSCYRGAFSYKIGPGETERIPAVDEVDHSTTGTPVSARRVRLINPMHFAVIGMAFAVPASFVYETDVLVRAYSLHIPAIITDALTGKQRAVTLSCRFKGEEHLWKHYKYLPGGFLVLETGSSLARV</sequence>
<dbReference type="AlphaFoldDB" id="A0A7R9U8F7"/>